<dbReference type="EMBL" id="AP025516">
    <property type="protein sequence ID" value="BDD87654.1"/>
    <property type="molecule type" value="Genomic_DNA"/>
</dbReference>
<gene>
    <name evidence="1" type="ORF">DPPLL_20190</name>
</gene>
<dbReference type="RefSeq" id="WP_284151074.1">
    <property type="nucleotide sequence ID" value="NZ_AP025516.1"/>
</dbReference>
<reference evidence="1 2" key="1">
    <citation type="submission" date="2022-01" db="EMBL/GenBank/DDBJ databases">
        <title>Desulfofustis limnae sp. nov., a novel mesophilic sulfate-reducing bacterium isolated from marsh soil.</title>
        <authorList>
            <person name="Watanabe M."/>
            <person name="Takahashi A."/>
            <person name="Kojima H."/>
            <person name="Fukui M."/>
        </authorList>
    </citation>
    <scope>NUCLEOTIDE SEQUENCE [LARGE SCALE GENOMIC DNA]</scope>
    <source>
        <strain evidence="1 2">PPLL</strain>
    </source>
</reference>
<organism evidence="1 2">
    <name type="scientific">Desulfofustis limnaeus</name>
    <dbReference type="NCBI Taxonomy" id="2740163"/>
    <lineage>
        <taxon>Bacteria</taxon>
        <taxon>Pseudomonadati</taxon>
        <taxon>Thermodesulfobacteriota</taxon>
        <taxon>Desulfobulbia</taxon>
        <taxon>Desulfobulbales</taxon>
        <taxon>Desulfocapsaceae</taxon>
        <taxon>Desulfofustis</taxon>
    </lineage>
</organism>
<proteinExistence type="predicted"/>
<name>A0ABN6M6G7_9BACT</name>
<sequence length="65" mass="7527">MRTTLDLPEDLLAEAMRATRIKTKTKVITTALEEMIRKRKIAALKRYKGTVDLPIDLNTLRKRSE</sequence>
<dbReference type="Pfam" id="PF09957">
    <property type="entry name" value="VapB_antitoxin"/>
    <property type="match status" value="1"/>
</dbReference>
<evidence type="ECO:0008006" key="3">
    <source>
        <dbReference type="Google" id="ProtNLM"/>
    </source>
</evidence>
<protein>
    <recommendedName>
        <fullName evidence="3">Type II toxin-antitoxin system VapB family antitoxin</fullName>
    </recommendedName>
</protein>
<evidence type="ECO:0000313" key="2">
    <source>
        <dbReference type="Proteomes" id="UP000830055"/>
    </source>
</evidence>
<evidence type="ECO:0000313" key="1">
    <source>
        <dbReference type="EMBL" id="BDD87654.1"/>
    </source>
</evidence>
<keyword evidence="2" id="KW-1185">Reference proteome</keyword>
<accession>A0ABN6M6G7</accession>
<dbReference type="InterPro" id="IPR019239">
    <property type="entry name" value="VapB_antitoxin"/>
</dbReference>
<dbReference type="Proteomes" id="UP000830055">
    <property type="component" value="Chromosome"/>
</dbReference>